<feature type="region of interest" description="Disordered" evidence="1">
    <location>
        <begin position="24"/>
        <end position="46"/>
    </location>
</feature>
<proteinExistence type="predicted"/>
<dbReference type="EMBL" id="SNRY01001151">
    <property type="protein sequence ID" value="KAA6333133.1"/>
    <property type="molecule type" value="Genomic_DNA"/>
</dbReference>
<protein>
    <recommendedName>
        <fullName evidence="2">Cyclophilin-like domain-containing protein</fullName>
    </recommendedName>
</protein>
<dbReference type="SUPFAM" id="SSF50891">
    <property type="entry name" value="Cyclophilin-like"/>
    <property type="match status" value="1"/>
</dbReference>
<dbReference type="Gene3D" id="2.40.100.20">
    <property type="match status" value="1"/>
</dbReference>
<evidence type="ECO:0000259" key="2">
    <source>
        <dbReference type="Pfam" id="PF18050"/>
    </source>
</evidence>
<dbReference type="InterPro" id="IPR029000">
    <property type="entry name" value="Cyclophilin-like_dom_sf"/>
</dbReference>
<reference evidence="3" key="1">
    <citation type="submission" date="2019-03" db="EMBL/GenBank/DDBJ databases">
        <title>Single cell metagenomics reveals metabolic interactions within the superorganism composed of flagellate Streblomastix strix and complex community of Bacteroidetes bacteria on its surface.</title>
        <authorList>
            <person name="Treitli S.C."/>
            <person name="Kolisko M."/>
            <person name="Husnik F."/>
            <person name="Keeling P."/>
            <person name="Hampl V."/>
        </authorList>
    </citation>
    <scope>NUCLEOTIDE SEQUENCE</scope>
    <source>
        <strain evidence="3">STM</strain>
    </source>
</reference>
<organism evidence="3">
    <name type="scientific">termite gut metagenome</name>
    <dbReference type="NCBI Taxonomy" id="433724"/>
    <lineage>
        <taxon>unclassified sequences</taxon>
        <taxon>metagenomes</taxon>
        <taxon>organismal metagenomes</taxon>
    </lineage>
</organism>
<evidence type="ECO:0000256" key="1">
    <source>
        <dbReference type="SAM" id="MobiDB-lite"/>
    </source>
</evidence>
<gene>
    <name evidence="3" type="ORF">EZS27_018429</name>
</gene>
<comment type="caution">
    <text evidence="3">The sequence shown here is derived from an EMBL/GenBank/DDBJ whole genome shotgun (WGS) entry which is preliminary data.</text>
</comment>
<dbReference type="AlphaFoldDB" id="A0A5J4RJ51"/>
<accession>A0A5J4RJ51</accession>
<feature type="compositionally biased region" description="Low complexity" evidence="1">
    <location>
        <begin position="37"/>
        <end position="46"/>
    </location>
</feature>
<name>A0A5J4RJ51_9ZZZZ</name>
<evidence type="ECO:0000313" key="3">
    <source>
        <dbReference type="EMBL" id="KAA6333133.1"/>
    </source>
</evidence>
<dbReference type="InterPro" id="IPR041183">
    <property type="entry name" value="Cyclophilin-like"/>
</dbReference>
<dbReference type="Pfam" id="PF18050">
    <property type="entry name" value="Cyclophil_like2"/>
    <property type="match status" value="1"/>
</dbReference>
<sequence length="164" mass="18254">MKKLMYLIISVVFTLNAYACSPDEGSSPEEIEIETPNTSDNNGNSNENDMKIKIIVGSTVLTATLIDNSTARALVAKFPLTVPMQDLYNREMCYHFPDVLPADNVQNTGYEVGEIIYWPPLHSLVIMYAQNGEHFSMQKIGRIESGVDIFAKTGNVTVTFEVLK</sequence>
<feature type="domain" description="Cyclophilin-like" evidence="2">
    <location>
        <begin position="54"/>
        <end position="161"/>
    </location>
</feature>